<protein>
    <submittedName>
        <fullName evidence="1">Uncharacterized protein</fullName>
    </submittedName>
</protein>
<evidence type="ECO:0000313" key="1">
    <source>
        <dbReference type="EMBL" id="CAM74538.1"/>
    </source>
</evidence>
<sequence>MLGPAELREIDEALSEERAEGIRAEKSNPYLTPHFAMGMAVTRAAANSATKLHLSAFGFKR</sequence>
<name>A4TV81_9PROT</name>
<proteinExistence type="predicted"/>
<gene>
    <name evidence="1" type="ORF">MGR_0953</name>
</gene>
<accession>A4TV81</accession>
<organism evidence="1">
    <name type="scientific">Magnetospirillum gryphiswaldense</name>
    <dbReference type="NCBI Taxonomy" id="55518"/>
    <lineage>
        <taxon>Bacteria</taxon>
        <taxon>Pseudomonadati</taxon>
        <taxon>Pseudomonadota</taxon>
        <taxon>Alphaproteobacteria</taxon>
        <taxon>Rhodospirillales</taxon>
        <taxon>Rhodospirillaceae</taxon>
        <taxon>Magnetospirillum</taxon>
    </lineage>
</organism>
<dbReference type="EMBL" id="CU459003">
    <property type="protein sequence ID" value="CAM74538.1"/>
    <property type="molecule type" value="Genomic_DNA"/>
</dbReference>
<reference evidence="1" key="1">
    <citation type="journal article" date="2007" name="J. Bacteriol.">
        <title>Comparative genome analysis of four magnetotactic bacteria reveals a complex set of group-specific genes implicated in magnetosome biomineralization and function.</title>
        <authorList>
            <person name="Richter M."/>
            <person name="Kube M."/>
            <person name="Bazylinski D.A."/>
            <person name="Lombardot T."/>
            <person name="Gloeckner F.O."/>
            <person name="Reinhardt R."/>
            <person name="Schueler D."/>
        </authorList>
    </citation>
    <scope>NUCLEOTIDE SEQUENCE</scope>
    <source>
        <strain evidence="1">MSR-1</strain>
    </source>
</reference>
<dbReference type="RefSeq" id="WP_024079244.1">
    <property type="nucleotide sequence ID" value="NZ_CP027527.1"/>
</dbReference>
<dbReference type="AlphaFoldDB" id="A4TV81"/>